<dbReference type="EMBL" id="BMAT01005321">
    <property type="protein sequence ID" value="GFR90980.1"/>
    <property type="molecule type" value="Genomic_DNA"/>
</dbReference>
<proteinExistence type="predicted"/>
<evidence type="ECO:0000313" key="1">
    <source>
        <dbReference type="EMBL" id="GFR90980.1"/>
    </source>
</evidence>
<evidence type="ECO:0000313" key="2">
    <source>
        <dbReference type="Proteomes" id="UP000762676"/>
    </source>
</evidence>
<reference evidence="1 2" key="1">
    <citation type="journal article" date="2021" name="Elife">
        <title>Chloroplast acquisition without the gene transfer in kleptoplastic sea slugs, Plakobranchus ocellatus.</title>
        <authorList>
            <person name="Maeda T."/>
            <person name="Takahashi S."/>
            <person name="Yoshida T."/>
            <person name="Shimamura S."/>
            <person name="Takaki Y."/>
            <person name="Nagai Y."/>
            <person name="Toyoda A."/>
            <person name="Suzuki Y."/>
            <person name="Arimoto A."/>
            <person name="Ishii H."/>
            <person name="Satoh N."/>
            <person name="Nishiyama T."/>
            <person name="Hasebe M."/>
            <person name="Maruyama T."/>
            <person name="Minagawa J."/>
            <person name="Obokata J."/>
            <person name="Shigenobu S."/>
        </authorList>
    </citation>
    <scope>NUCLEOTIDE SEQUENCE [LARGE SCALE GENOMIC DNA]</scope>
</reference>
<protein>
    <submittedName>
        <fullName evidence="1">Uncharacterized protein</fullName>
    </submittedName>
</protein>
<accession>A0AAV4H363</accession>
<keyword evidence="2" id="KW-1185">Reference proteome</keyword>
<sequence length="130" mass="13514">MIVEEEEIVAQIGTSMIAMVTEKGTGETEVEIVAEIETGGDLVVETGTAGEEGQDLGIAVQGRNQSAVTQGQGGLVLVLETEGGVLALVVVPEESLTTEAGQIVVLGLLAHDLVLLKKEMLLNPLMMSET</sequence>
<gene>
    <name evidence="1" type="ORF">ElyMa_002580700</name>
</gene>
<dbReference type="AlphaFoldDB" id="A0AAV4H363"/>
<name>A0AAV4H363_9GAST</name>
<dbReference type="Proteomes" id="UP000762676">
    <property type="component" value="Unassembled WGS sequence"/>
</dbReference>
<organism evidence="1 2">
    <name type="scientific">Elysia marginata</name>
    <dbReference type="NCBI Taxonomy" id="1093978"/>
    <lineage>
        <taxon>Eukaryota</taxon>
        <taxon>Metazoa</taxon>
        <taxon>Spiralia</taxon>
        <taxon>Lophotrochozoa</taxon>
        <taxon>Mollusca</taxon>
        <taxon>Gastropoda</taxon>
        <taxon>Heterobranchia</taxon>
        <taxon>Euthyneura</taxon>
        <taxon>Panpulmonata</taxon>
        <taxon>Sacoglossa</taxon>
        <taxon>Placobranchoidea</taxon>
        <taxon>Plakobranchidae</taxon>
        <taxon>Elysia</taxon>
    </lineage>
</organism>
<comment type="caution">
    <text evidence="1">The sequence shown here is derived from an EMBL/GenBank/DDBJ whole genome shotgun (WGS) entry which is preliminary data.</text>
</comment>